<dbReference type="InterPro" id="IPR027417">
    <property type="entry name" value="P-loop_NTPase"/>
</dbReference>
<sequence>MKALRAAGLILTVTPGRSGTKLLTRLLAECLDIQAEHEAAPRLNFVLRTVQFAPIAARWWLVSEKIPAIASRLEGKRPYADISHLYCKGFIEPLLDLGLRPSVILLTRPAREVALSMLAIGSVPARTVSGHLVLVGPDDPGVVAPADWRAWSDYQLCYWYAREIERRQRHYSETLPKAGCRTFEIAMDELTGMETFLPLARFLTRKRDVRIDPERFAAIVAVNQNPREGVGQAEAADPPDEACCAAAEADVDAALAALG</sequence>
<keyword evidence="2" id="KW-1185">Reference proteome</keyword>
<evidence type="ECO:0000313" key="1">
    <source>
        <dbReference type="EMBL" id="RAI02491.1"/>
    </source>
</evidence>
<dbReference type="Gene3D" id="3.40.50.300">
    <property type="entry name" value="P-loop containing nucleotide triphosphate hydrolases"/>
    <property type="match status" value="1"/>
</dbReference>
<dbReference type="EMBL" id="QHHQ01000002">
    <property type="protein sequence ID" value="RAI02491.1"/>
    <property type="molecule type" value="Genomic_DNA"/>
</dbReference>
<comment type="caution">
    <text evidence="1">The sequence shown here is derived from an EMBL/GenBank/DDBJ whole genome shotgun (WGS) entry which is preliminary data.</text>
</comment>
<name>A0A8B2NU42_9HYPH</name>
<reference evidence="1 2" key="1">
    <citation type="submission" date="2018-05" db="EMBL/GenBank/DDBJ databases">
        <title>Acuticoccus sediminis sp. nov., isolated from deep-sea sediment of Indian Ocean.</title>
        <authorList>
            <person name="Liu X."/>
            <person name="Lai Q."/>
            <person name="Du Y."/>
            <person name="Sun F."/>
            <person name="Zhang X."/>
            <person name="Wang S."/>
            <person name="Shao Z."/>
        </authorList>
    </citation>
    <scope>NUCLEOTIDE SEQUENCE [LARGE SCALE GENOMIC DNA]</scope>
    <source>
        <strain evidence="1 2">PTG4-2</strain>
    </source>
</reference>
<gene>
    <name evidence="1" type="ORF">DLJ53_14210</name>
</gene>
<evidence type="ECO:0000313" key="2">
    <source>
        <dbReference type="Proteomes" id="UP000249590"/>
    </source>
</evidence>
<dbReference type="OrthoDB" id="288532at2"/>
<dbReference type="RefSeq" id="WP_111346136.1">
    <property type="nucleotide sequence ID" value="NZ_QHHQ01000002.1"/>
</dbReference>
<accession>A0A8B2NU42</accession>
<evidence type="ECO:0008006" key="3">
    <source>
        <dbReference type="Google" id="ProtNLM"/>
    </source>
</evidence>
<organism evidence="1 2">
    <name type="scientific">Acuticoccus sediminis</name>
    <dbReference type="NCBI Taxonomy" id="2184697"/>
    <lineage>
        <taxon>Bacteria</taxon>
        <taxon>Pseudomonadati</taxon>
        <taxon>Pseudomonadota</taxon>
        <taxon>Alphaproteobacteria</taxon>
        <taxon>Hyphomicrobiales</taxon>
        <taxon>Amorphaceae</taxon>
        <taxon>Acuticoccus</taxon>
    </lineage>
</organism>
<dbReference type="SUPFAM" id="SSF52540">
    <property type="entry name" value="P-loop containing nucleoside triphosphate hydrolases"/>
    <property type="match status" value="1"/>
</dbReference>
<dbReference type="Proteomes" id="UP000249590">
    <property type="component" value="Unassembled WGS sequence"/>
</dbReference>
<dbReference type="AlphaFoldDB" id="A0A8B2NU42"/>
<protein>
    <recommendedName>
        <fullName evidence="3">Sulfotransferase family protein</fullName>
    </recommendedName>
</protein>
<proteinExistence type="predicted"/>